<feature type="transmembrane region" description="Helical" evidence="9">
    <location>
        <begin position="76"/>
        <end position="99"/>
    </location>
</feature>
<keyword evidence="5" id="KW-0547">Nucleotide-binding</keyword>
<feature type="transmembrane region" description="Helical" evidence="9">
    <location>
        <begin position="178"/>
        <end position="197"/>
    </location>
</feature>
<evidence type="ECO:0000256" key="9">
    <source>
        <dbReference type="SAM" id="Phobius"/>
    </source>
</evidence>
<proteinExistence type="predicted"/>
<comment type="caution">
    <text evidence="12">The sequence shown here is derived from an EMBL/GenBank/DDBJ whole genome shotgun (WGS) entry which is preliminary data.</text>
</comment>
<dbReference type="PANTHER" id="PTHR43394">
    <property type="entry name" value="ATP-DEPENDENT PERMEASE MDL1, MITOCHONDRIAL"/>
    <property type="match status" value="1"/>
</dbReference>
<keyword evidence="7 9" id="KW-1133">Transmembrane helix</keyword>
<dbReference type="PROSITE" id="PS50929">
    <property type="entry name" value="ABC_TM1F"/>
    <property type="match status" value="1"/>
</dbReference>
<dbReference type="PANTHER" id="PTHR43394:SF1">
    <property type="entry name" value="ATP-BINDING CASSETTE SUB-FAMILY B MEMBER 10, MITOCHONDRIAL"/>
    <property type="match status" value="1"/>
</dbReference>
<accession>A0A9D2JWM4</accession>
<dbReference type="CDD" id="cd18547">
    <property type="entry name" value="ABC_6TM_Tm288_like"/>
    <property type="match status" value="1"/>
</dbReference>
<evidence type="ECO:0000256" key="3">
    <source>
        <dbReference type="ARBA" id="ARBA00022475"/>
    </source>
</evidence>
<evidence type="ECO:0000256" key="1">
    <source>
        <dbReference type="ARBA" id="ARBA00004651"/>
    </source>
</evidence>
<dbReference type="CDD" id="cd03254">
    <property type="entry name" value="ABCC_Glucan_exporter_like"/>
    <property type="match status" value="1"/>
</dbReference>
<feature type="domain" description="ABC transporter" evidence="10">
    <location>
        <begin position="353"/>
        <end position="587"/>
    </location>
</feature>
<dbReference type="InterPro" id="IPR039421">
    <property type="entry name" value="Type_1_exporter"/>
</dbReference>
<dbReference type="Proteomes" id="UP000824106">
    <property type="component" value="Unassembled WGS sequence"/>
</dbReference>
<feature type="transmembrane region" description="Helical" evidence="9">
    <location>
        <begin position="28"/>
        <end position="48"/>
    </location>
</feature>
<name>A0A9D2JWM4_9LACT</name>
<dbReference type="GO" id="GO:0005524">
    <property type="term" value="F:ATP binding"/>
    <property type="evidence" value="ECO:0007669"/>
    <property type="project" value="UniProtKB-KW"/>
</dbReference>
<dbReference type="AlphaFoldDB" id="A0A9D2JWM4"/>
<dbReference type="InterPro" id="IPR003439">
    <property type="entry name" value="ABC_transporter-like_ATP-bd"/>
</dbReference>
<dbReference type="SUPFAM" id="SSF90123">
    <property type="entry name" value="ABC transporter transmembrane region"/>
    <property type="match status" value="1"/>
</dbReference>
<dbReference type="Pfam" id="PF00005">
    <property type="entry name" value="ABC_tran"/>
    <property type="match status" value="1"/>
</dbReference>
<comment type="subcellular location">
    <subcellularLocation>
        <location evidence="1">Cell membrane</location>
        <topology evidence="1">Multi-pass membrane protein</topology>
    </subcellularLocation>
</comment>
<dbReference type="Pfam" id="PF00664">
    <property type="entry name" value="ABC_membrane"/>
    <property type="match status" value="1"/>
</dbReference>
<dbReference type="InterPro" id="IPR036640">
    <property type="entry name" value="ABC1_TM_sf"/>
</dbReference>
<dbReference type="SUPFAM" id="SSF52540">
    <property type="entry name" value="P-loop containing nucleoside triphosphate hydrolases"/>
    <property type="match status" value="1"/>
</dbReference>
<evidence type="ECO:0000313" key="13">
    <source>
        <dbReference type="Proteomes" id="UP000824106"/>
    </source>
</evidence>
<protein>
    <submittedName>
        <fullName evidence="12">ABC transporter ATP-binding protein/permease</fullName>
    </submittedName>
</protein>
<dbReference type="InterPro" id="IPR003593">
    <property type="entry name" value="AAA+_ATPase"/>
</dbReference>
<evidence type="ECO:0000256" key="2">
    <source>
        <dbReference type="ARBA" id="ARBA00022448"/>
    </source>
</evidence>
<dbReference type="FunFam" id="3.40.50.300:FF:000287">
    <property type="entry name" value="Multidrug ABC transporter ATP-binding protein"/>
    <property type="match status" value="1"/>
</dbReference>
<dbReference type="SMART" id="SM00382">
    <property type="entry name" value="AAA"/>
    <property type="match status" value="1"/>
</dbReference>
<evidence type="ECO:0000256" key="4">
    <source>
        <dbReference type="ARBA" id="ARBA00022692"/>
    </source>
</evidence>
<evidence type="ECO:0000259" key="11">
    <source>
        <dbReference type="PROSITE" id="PS50929"/>
    </source>
</evidence>
<dbReference type="GO" id="GO:0015421">
    <property type="term" value="F:ABC-type oligopeptide transporter activity"/>
    <property type="evidence" value="ECO:0007669"/>
    <property type="project" value="TreeGrafter"/>
</dbReference>
<feature type="transmembrane region" description="Helical" evidence="9">
    <location>
        <begin position="259"/>
        <end position="282"/>
    </location>
</feature>
<dbReference type="InterPro" id="IPR027417">
    <property type="entry name" value="P-loop_NTPase"/>
</dbReference>
<evidence type="ECO:0000256" key="5">
    <source>
        <dbReference type="ARBA" id="ARBA00022741"/>
    </source>
</evidence>
<evidence type="ECO:0000256" key="7">
    <source>
        <dbReference type="ARBA" id="ARBA00022989"/>
    </source>
</evidence>
<dbReference type="GO" id="GO:0005886">
    <property type="term" value="C:plasma membrane"/>
    <property type="evidence" value="ECO:0007669"/>
    <property type="project" value="UniProtKB-SubCell"/>
</dbReference>
<evidence type="ECO:0000256" key="6">
    <source>
        <dbReference type="ARBA" id="ARBA00022840"/>
    </source>
</evidence>
<evidence type="ECO:0000313" key="12">
    <source>
        <dbReference type="EMBL" id="HIZ70355.1"/>
    </source>
</evidence>
<organism evidence="12 13">
    <name type="scientific">Candidatus Atopostipes pullistercoris</name>
    <dbReference type="NCBI Taxonomy" id="2838467"/>
    <lineage>
        <taxon>Bacteria</taxon>
        <taxon>Bacillati</taxon>
        <taxon>Bacillota</taxon>
        <taxon>Bacilli</taxon>
        <taxon>Lactobacillales</taxon>
        <taxon>Carnobacteriaceae</taxon>
        <taxon>Atopostipes</taxon>
    </lineage>
</organism>
<feature type="transmembrane region" description="Helical" evidence="9">
    <location>
        <begin position="288"/>
        <end position="304"/>
    </location>
</feature>
<dbReference type="Gene3D" id="1.20.1560.10">
    <property type="entry name" value="ABC transporter type 1, transmembrane domain"/>
    <property type="match status" value="1"/>
</dbReference>
<gene>
    <name evidence="12" type="ORF">H9808_01040</name>
</gene>
<dbReference type="PROSITE" id="PS50893">
    <property type="entry name" value="ABC_TRANSPORTER_2"/>
    <property type="match status" value="1"/>
</dbReference>
<reference evidence="12" key="2">
    <citation type="submission" date="2021-04" db="EMBL/GenBank/DDBJ databases">
        <authorList>
            <person name="Gilroy R."/>
        </authorList>
    </citation>
    <scope>NUCLEOTIDE SEQUENCE</scope>
    <source>
        <strain evidence="12">CHK169-4300</strain>
    </source>
</reference>
<keyword evidence="3" id="KW-1003">Cell membrane</keyword>
<sequence length="593" mass="65921">MRPKPKDTQKSANFFDSWKRMIQYSQKYWKGFLLAIIFAAGGNILNVIGPDRLAAMTDVISAGLKTTIDMAAIRKIGFSVLFLYGFGGLLTLIQGWIMVNITQNITRSLRTDISDKINRLPMAYFSHTTVGDTLSRVTNDVDTIGRALNMSVQNLISSGTMMIGTLVMMFITNIWLTLTAIGATLIGLLAIGIITRFSQKYFVEQQNDLGAINGQIEETFAGHTIVKVYNGEEMVRKEFTEMNKQLRESGFKSQALSSLMSPIMTFIGNFGYVAVAVMGALLTMNGNISFGVVVAFIIYVRLFTQPLSQIAQGIQSLQSAAAAGERVFSMLDEEEMEDESAKTKEIRDAKGYVEFSNVQFSYGEDEPPVIKDFSAVAKPGQKIAIVGHTGAGKTTIVNLLMRFYEINKGDIFIDGISTQEITRENLHDQFCMVLQDTWVFEGTVRENLIYNTQNVPDEKMIEASKAVGFDFFVRTLAKGYDTVLDEKISLSQGQKQQLTIARAIIADKPMLILDEATSSVDTRTELKIQKAMDALMEGRTSFVIAHRLSTIKNADTILVMDNGDIIEKGSHEELMTKNGFYTDLYNSQFEHAS</sequence>
<keyword evidence="2" id="KW-0813">Transport</keyword>
<dbReference type="FunFam" id="1.20.1560.10:FF:000011">
    <property type="entry name" value="Multidrug ABC transporter ATP-binding protein"/>
    <property type="match status" value="1"/>
</dbReference>
<dbReference type="InterPro" id="IPR011527">
    <property type="entry name" value="ABC1_TM_dom"/>
</dbReference>
<feature type="domain" description="ABC transmembrane type-1" evidence="11">
    <location>
        <begin position="33"/>
        <end position="319"/>
    </location>
</feature>
<evidence type="ECO:0000256" key="8">
    <source>
        <dbReference type="ARBA" id="ARBA00023136"/>
    </source>
</evidence>
<keyword evidence="4 9" id="KW-0812">Transmembrane</keyword>
<dbReference type="GO" id="GO:0016887">
    <property type="term" value="F:ATP hydrolysis activity"/>
    <property type="evidence" value="ECO:0007669"/>
    <property type="project" value="InterPro"/>
</dbReference>
<dbReference type="Gene3D" id="3.40.50.300">
    <property type="entry name" value="P-loop containing nucleotide triphosphate hydrolases"/>
    <property type="match status" value="1"/>
</dbReference>
<keyword evidence="8 9" id="KW-0472">Membrane</keyword>
<reference evidence="12" key="1">
    <citation type="journal article" date="2021" name="PeerJ">
        <title>Extensive microbial diversity within the chicken gut microbiome revealed by metagenomics and culture.</title>
        <authorList>
            <person name="Gilroy R."/>
            <person name="Ravi A."/>
            <person name="Getino M."/>
            <person name="Pursley I."/>
            <person name="Horton D.L."/>
            <person name="Alikhan N.F."/>
            <person name="Baker D."/>
            <person name="Gharbi K."/>
            <person name="Hall N."/>
            <person name="Watson M."/>
            <person name="Adriaenssens E.M."/>
            <person name="Foster-Nyarko E."/>
            <person name="Jarju S."/>
            <person name="Secka A."/>
            <person name="Antonio M."/>
            <person name="Oren A."/>
            <person name="Chaudhuri R.R."/>
            <person name="La Ragione R."/>
            <person name="Hildebrand F."/>
            <person name="Pallen M.J."/>
        </authorList>
    </citation>
    <scope>NUCLEOTIDE SEQUENCE</scope>
    <source>
        <strain evidence="12">CHK169-4300</strain>
    </source>
</reference>
<evidence type="ECO:0000259" key="10">
    <source>
        <dbReference type="PROSITE" id="PS50893"/>
    </source>
</evidence>
<keyword evidence="6 12" id="KW-0067">ATP-binding</keyword>
<dbReference type="EMBL" id="DXAZ01000013">
    <property type="protein sequence ID" value="HIZ70355.1"/>
    <property type="molecule type" value="Genomic_DNA"/>
</dbReference>